<name>C9YFE6_CURXX</name>
<accession>C9YFE6</accession>
<reference evidence="1" key="1">
    <citation type="journal article" date="2010" name="Nature">
        <title>The Dynamic genome of Hydra.</title>
        <authorList>
            <person name="Chapman J.A."/>
            <person name="Kirkness E.F."/>
            <person name="Simakov O."/>
            <person name="Hampson S.E."/>
            <person name="Mitros T."/>
            <person name="Weinmaier T."/>
            <person name="Rattei T."/>
            <person name="Balasubramanian P.G."/>
            <person name="Borman J."/>
            <person name="Busam D."/>
            <person name="Disbennett K."/>
            <person name="Pfannkoch C."/>
            <person name="Sumin N."/>
            <person name="Sutton G."/>
            <person name="Viswanathan L."/>
            <person name="Walenz B."/>
            <person name="Goodstein D.M."/>
            <person name="Hellsten U."/>
            <person name="Kawashima T."/>
            <person name="Prochnik S.E."/>
            <person name="Putnam N.H."/>
            <person name="Shu S."/>
            <person name="Blumberg B."/>
            <person name="Dana C.E."/>
            <person name="Gee L."/>
            <person name="Kibler D.F."/>
            <person name="Law L."/>
            <person name="Lindgens D."/>
            <person name="Martinez D.E."/>
            <person name="Peng J."/>
            <person name="Wigge P.A."/>
            <person name="Bertulat B."/>
            <person name="Guder C."/>
            <person name="Nakamura Y."/>
            <person name="Ozbek S."/>
            <person name="Watanabe H."/>
            <person name="Khalturin K."/>
            <person name="Hemmrich G."/>
            <person name="Franke A."/>
            <person name="Augustin R."/>
            <person name="Fraune S."/>
            <person name="Hayakawa E."/>
            <person name="Hayakawa S."/>
            <person name="Hirose M."/>
            <person name="Hwang J."/>
            <person name="Ikeo K."/>
            <person name="Nishimiya-Fujisawa C."/>
            <person name="Ogura A."/>
            <person name="Takahashi T."/>
            <person name="Steinmetz P.R."/>
            <person name="Zhang X."/>
            <person name="Aufschnaiter R."/>
            <person name="Eder M.K."/>
            <person name="Gorny A.K."/>
            <person name="Salvenmoser W."/>
            <person name="Heimberg A.M."/>
            <person name="Wheeler B.M."/>
            <person name="Peterson K.J."/>
            <person name="Boettger A."/>
            <person name="Tischler P."/>
            <person name="Wolf A."/>
            <person name="Gojobori T."/>
            <person name="Remington K.A."/>
            <person name="Strausberg R.L."/>
            <person name="Venter J."/>
            <person name="Technau U."/>
            <person name="Hobmayer B."/>
            <person name="Bosch T.C."/>
            <person name="Holstein T.W."/>
            <person name="Fujisawa T."/>
            <person name="Bode H.R."/>
            <person name="David C.N."/>
            <person name="Rokhsar D.S."/>
            <person name="Steele R.E."/>
        </authorList>
    </citation>
    <scope>NUCLEOTIDE SEQUENCE</scope>
</reference>
<dbReference type="Gene3D" id="1.10.575.10">
    <property type="entry name" value="P1 Nuclease"/>
    <property type="match status" value="1"/>
</dbReference>
<dbReference type="InterPro" id="IPR008947">
    <property type="entry name" value="PLipase_C/P1_nuclease_dom_sf"/>
</dbReference>
<evidence type="ECO:0000313" key="1">
    <source>
        <dbReference type="EMBL" id="CBA32612.1"/>
    </source>
</evidence>
<sequence>MAKCVVAALDMQIEILRAPGDDVKRLTALKYVVHLIGDVYYGFQ</sequence>
<dbReference type="AlphaFoldDB" id="C9YFE6"/>
<organism evidence="1">
    <name type="scientific">Curvibacter symbiont subsp. Hydra magnipapillata</name>
    <dbReference type="NCBI Taxonomy" id="667019"/>
    <lineage>
        <taxon>Bacteria</taxon>
        <taxon>Pseudomonadati</taxon>
        <taxon>Pseudomonadota</taxon>
        <taxon>Betaproteobacteria</taxon>
        <taxon>Burkholderiales</taxon>
        <taxon>Comamonadaceae</taxon>
        <taxon>Curvibacter</taxon>
    </lineage>
</organism>
<protein>
    <submittedName>
        <fullName evidence="1">Uncharacterized protein</fullName>
    </submittedName>
</protein>
<proteinExistence type="predicted"/>
<gene>
    <name evidence="1" type="ORF">Csp_D33020</name>
</gene>
<dbReference type="EMBL" id="FN543107">
    <property type="protein sequence ID" value="CBA32612.1"/>
    <property type="molecule type" value="Genomic_DNA"/>
</dbReference>
<dbReference type="GO" id="GO:0016788">
    <property type="term" value="F:hydrolase activity, acting on ester bonds"/>
    <property type="evidence" value="ECO:0007669"/>
    <property type="project" value="InterPro"/>
</dbReference>